<comment type="caution">
    <text evidence="1">The sequence shown here is derived from an EMBL/GenBank/DDBJ whole genome shotgun (WGS) entry which is preliminary data.</text>
</comment>
<organism evidence="1 2">
    <name type="scientific">Fusarium musae</name>
    <dbReference type="NCBI Taxonomy" id="1042133"/>
    <lineage>
        <taxon>Eukaryota</taxon>
        <taxon>Fungi</taxon>
        <taxon>Dikarya</taxon>
        <taxon>Ascomycota</taxon>
        <taxon>Pezizomycotina</taxon>
        <taxon>Sordariomycetes</taxon>
        <taxon>Hypocreomycetidae</taxon>
        <taxon>Hypocreales</taxon>
        <taxon>Nectriaceae</taxon>
        <taxon>Fusarium</taxon>
    </lineage>
</organism>
<gene>
    <name evidence="1" type="ORF">J7337_009131</name>
</gene>
<sequence>MCSCLYFAVADIANSVLQELRAFQASQEEAETSTSRIDNGMLYITTRPTLPSSSSDSPPAVSSTSVKMAVFGSSSGTSALGHSPDSAKPRTASFCPSIDQDLSGVEDNATLVDYAMEHERSCAVENDTAVQTDSPSIPLSWSLPLSPPDNVTLSKELLMSEMREYVAYHYQRYPLWHPTMFIEQVDGGEHDASIDFRLSCYSMIIINEAARFRQTPQRGTGRLLELLQQIQSQRTSYLAQNPSCEAVTQSFAMFVAYSVCDEHKLAFYYLNEACGLLRLIDPTTLMPVARALYWRISAVLFVTELASLAVYGNPRVKGTMAYCKELAENKDLMDWHINEEAIPDPWFLHLPLQRRFQALDNKAVRMLHALVLLYGAERTDQILEVSVPRTNILAIIESAVPKPDTSMQEADVNLTQQWLLSQHWEKKCAASSAAQRQQKVKPRHDAQAAWLLQSIGLSSLQHIRAVDPGQQRIIGHGKLAKLSTSIFNIASTLDVLAQCKDIISELIRVVYDLDYETLFTPELAVIQIVISGVPQQFSLPFNEVSELHHEGVGSTWEDSEEQGTSAE</sequence>
<dbReference type="KEGG" id="fmu:J7337_009131"/>
<dbReference type="AlphaFoldDB" id="A0A9P8DEV1"/>
<dbReference type="EMBL" id="JAHBCI010000006">
    <property type="protein sequence ID" value="KAG9500649.1"/>
    <property type="molecule type" value="Genomic_DNA"/>
</dbReference>
<reference evidence="1" key="1">
    <citation type="journal article" date="2021" name="Mol. Plant Microbe Interact.">
        <title>Telomere to telomere genome assembly of Fusarium musae F31, causal agent of crown rot disease of banana.</title>
        <authorList>
            <person name="Degradi L."/>
            <person name="Tava V."/>
            <person name="Kunova A."/>
            <person name="Cortesi P."/>
            <person name="Saracchi M."/>
            <person name="Pasquali M."/>
        </authorList>
    </citation>
    <scope>NUCLEOTIDE SEQUENCE</scope>
    <source>
        <strain evidence="1">F31</strain>
    </source>
</reference>
<proteinExistence type="predicted"/>
<dbReference type="RefSeq" id="XP_044679649.1">
    <property type="nucleotide sequence ID" value="XM_044826732.1"/>
</dbReference>
<protein>
    <recommendedName>
        <fullName evidence="3">Transcription factor domain-containing protein</fullName>
    </recommendedName>
</protein>
<dbReference type="Proteomes" id="UP000827133">
    <property type="component" value="Unassembled WGS sequence"/>
</dbReference>
<evidence type="ECO:0008006" key="3">
    <source>
        <dbReference type="Google" id="ProtNLM"/>
    </source>
</evidence>
<evidence type="ECO:0000313" key="2">
    <source>
        <dbReference type="Proteomes" id="UP000827133"/>
    </source>
</evidence>
<evidence type="ECO:0000313" key="1">
    <source>
        <dbReference type="EMBL" id="KAG9500649.1"/>
    </source>
</evidence>
<keyword evidence="2" id="KW-1185">Reference proteome</keyword>
<accession>A0A9P8DEV1</accession>
<name>A0A9P8DEV1_9HYPO</name>
<dbReference type="GeneID" id="68316987"/>